<dbReference type="RefSeq" id="WP_228352118.1">
    <property type="nucleotide sequence ID" value="NZ_JACEGA010000001.1"/>
</dbReference>
<dbReference type="FunFam" id="1.10.600.10:FF:000001">
    <property type="entry name" value="Geranylgeranyl diphosphate synthase"/>
    <property type="match status" value="1"/>
</dbReference>
<keyword evidence="7" id="KW-0460">Magnesium</keyword>
<keyword evidence="8" id="KW-0414">Isoprene biosynthesis</keyword>
<dbReference type="GO" id="GO:0016114">
    <property type="term" value="P:terpenoid biosynthetic process"/>
    <property type="evidence" value="ECO:0007669"/>
    <property type="project" value="UniProtKB-ARBA"/>
</dbReference>
<evidence type="ECO:0000313" key="13">
    <source>
        <dbReference type="EMBL" id="MBB2182393.1"/>
    </source>
</evidence>
<dbReference type="SFLD" id="SFLDG01017">
    <property type="entry name" value="Polyprenyl_Transferase_Like"/>
    <property type="match status" value="1"/>
</dbReference>
<gene>
    <name evidence="13" type="ORF">H0486_05825</name>
</gene>
<dbReference type="Gene3D" id="1.10.600.10">
    <property type="entry name" value="Farnesyl Diphosphate Synthase"/>
    <property type="match status" value="1"/>
</dbReference>
<comment type="similarity">
    <text evidence="2 12">Belongs to the FPP/GGPP synthase family.</text>
</comment>
<accession>A0A839JXJ4</accession>
<dbReference type="SFLD" id="SFLDS00005">
    <property type="entry name" value="Isoprenoid_Synthase_Type_I"/>
    <property type="match status" value="1"/>
</dbReference>
<evidence type="ECO:0000256" key="3">
    <source>
        <dbReference type="ARBA" id="ARBA00012439"/>
    </source>
</evidence>
<dbReference type="Pfam" id="PF00348">
    <property type="entry name" value="polyprenyl_synt"/>
    <property type="match status" value="1"/>
</dbReference>
<comment type="caution">
    <text evidence="13">The sequence shown here is derived from an EMBL/GenBank/DDBJ whole genome shotgun (WGS) entry which is preliminary data.</text>
</comment>
<evidence type="ECO:0000256" key="11">
    <source>
        <dbReference type="ARBA" id="ARBA00049399"/>
    </source>
</evidence>
<sequence length="305" mass="34256">MNFNQEMQEKISEIEAILEEFIPKEEGYQKTIMQAMNYSLLAGGKRLRPMLMVETFSMFNGLNMDILKPFMAAIEMIHTYSLVHDDLPAMDNDEYRRGRKTTHVVFGEALGILAGDGLLNYAFETALKAFDAITASTPTEELTTYRRIAKAMQTLAAKAGIYGMIGGQVIDTEEYHGVTEQERLDFMYRLKTGALMEASMMIGAILAGATDEEVNKIEYIAGNIGLAFQIKDDILDITGTPEVLGKPVLSDEKNEKVTYVTIMDLNKASERVEVISKQAVDAFEELPYQNEYLKSLIIKLINREN</sequence>
<dbReference type="NCBIfam" id="NF045485">
    <property type="entry name" value="FPPsyn"/>
    <property type="match status" value="1"/>
</dbReference>
<evidence type="ECO:0000256" key="12">
    <source>
        <dbReference type="RuleBase" id="RU004466"/>
    </source>
</evidence>
<evidence type="ECO:0000256" key="9">
    <source>
        <dbReference type="ARBA" id="ARBA00032380"/>
    </source>
</evidence>
<dbReference type="InterPro" id="IPR008949">
    <property type="entry name" value="Isoprenoid_synthase_dom_sf"/>
</dbReference>
<protein>
    <recommendedName>
        <fullName evidence="4">Farnesyl diphosphate synthase</fullName>
        <ecNumber evidence="3">2.5.1.10</ecNumber>
    </recommendedName>
    <alternativeName>
        <fullName evidence="10">(2E,6E)-farnesyl diphosphate synthase</fullName>
    </alternativeName>
    <alternativeName>
        <fullName evidence="9">Geranyltranstransferase</fullName>
    </alternativeName>
</protein>
<evidence type="ECO:0000256" key="1">
    <source>
        <dbReference type="ARBA" id="ARBA00001946"/>
    </source>
</evidence>
<dbReference type="GO" id="GO:0004337">
    <property type="term" value="F:(2E,6E)-farnesyl diphosphate synthase activity"/>
    <property type="evidence" value="ECO:0007669"/>
    <property type="project" value="UniProtKB-EC"/>
</dbReference>
<keyword evidence="6" id="KW-0479">Metal-binding</keyword>
<dbReference type="InterPro" id="IPR053378">
    <property type="entry name" value="Prenyl_diphosphate_synthase"/>
</dbReference>
<dbReference type="InterPro" id="IPR000092">
    <property type="entry name" value="Polyprenyl_synt"/>
</dbReference>
<evidence type="ECO:0000256" key="6">
    <source>
        <dbReference type="ARBA" id="ARBA00022723"/>
    </source>
</evidence>
<proteinExistence type="inferred from homology"/>
<dbReference type="CDD" id="cd00685">
    <property type="entry name" value="Trans_IPPS_HT"/>
    <property type="match status" value="1"/>
</dbReference>
<comment type="catalytic activity">
    <reaction evidence="11">
        <text>isopentenyl diphosphate + (2E)-geranyl diphosphate = (2E,6E)-farnesyl diphosphate + diphosphate</text>
        <dbReference type="Rhea" id="RHEA:19361"/>
        <dbReference type="ChEBI" id="CHEBI:33019"/>
        <dbReference type="ChEBI" id="CHEBI:58057"/>
        <dbReference type="ChEBI" id="CHEBI:128769"/>
        <dbReference type="ChEBI" id="CHEBI:175763"/>
        <dbReference type="EC" id="2.5.1.10"/>
    </reaction>
</comment>
<evidence type="ECO:0000256" key="2">
    <source>
        <dbReference type="ARBA" id="ARBA00006706"/>
    </source>
</evidence>
<evidence type="ECO:0000256" key="7">
    <source>
        <dbReference type="ARBA" id="ARBA00022842"/>
    </source>
</evidence>
<name>A0A839JXJ4_9FIRM</name>
<dbReference type="PROSITE" id="PS00723">
    <property type="entry name" value="POLYPRENYL_SYNTHASE_1"/>
    <property type="match status" value="1"/>
</dbReference>
<comment type="cofactor">
    <cofactor evidence="1">
        <name>Mg(2+)</name>
        <dbReference type="ChEBI" id="CHEBI:18420"/>
    </cofactor>
</comment>
<dbReference type="SUPFAM" id="SSF48576">
    <property type="entry name" value="Terpenoid synthases"/>
    <property type="match status" value="1"/>
</dbReference>
<evidence type="ECO:0000256" key="4">
    <source>
        <dbReference type="ARBA" id="ARBA00015100"/>
    </source>
</evidence>
<dbReference type="EMBL" id="JACEGA010000001">
    <property type="protein sequence ID" value="MBB2182393.1"/>
    <property type="molecule type" value="Genomic_DNA"/>
</dbReference>
<dbReference type="GO" id="GO:0046872">
    <property type="term" value="F:metal ion binding"/>
    <property type="evidence" value="ECO:0007669"/>
    <property type="project" value="UniProtKB-KW"/>
</dbReference>
<evidence type="ECO:0000256" key="8">
    <source>
        <dbReference type="ARBA" id="ARBA00023229"/>
    </source>
</evidence>
<dbReference type="PANTHER" id="PTHR43281">
    <property type="entry name" value="FARNESYL DIPHOSPHATE SYNTHASE"/>
    <property type="match status" value="1"/>
</dbReference>
<dbReference type="GO" id="GO:0005737">
    <property type="term" value="C:cytoplasm"/>
    <property type="evidence" value="ECO:0007669"/>
    <property type="project" value="UniProtKB-ARBA"/>
</dbReference>
<keyword evidence="5 12" id="KW-0808">Transferase</keyword>
<dbReference type="PANTHER" id="PTHR43281:SF1">
    <property type="entry name" value="FARNESYL DIPHOSPHATE SYNTHASE"/>
    <property type="match status" value="1"/>
</dbReference>
<evidence type="ECO:0000256" key="10">
    <source>
        <dbReference type="ARBA" id="ARBA00032873"/>
    </source>
</evidence>
<dbReference type="EC" id="2.5.1.10" evidence="3"/>
<reference evidence="13 14" key="1">
    <citation type="submission" date="2020-07" db="EMBL/GenBank/DDBJ databases">
        <title>Characterization and genome sequencing of isolate MD1, a novel member within the family Lachnospiraceae.</title>
        <authorList>
            <person name="Rettenmaier R."/>
            <person name="Di Bello L."/>
            <person name="Zinser C."/>
            <person name="Scheitz K."/>
            <person name="Liebl W."/>
            <person name="Zverlov V."/>
        </authorList>
    </citation>
    <scope>NUCLEOTIDE SEQUENCE [LARGE SCALE GENOMIC DNA]</scope>
    <source>
        <strain evidence="13 14">MD1</strain>
    </source>
</reference>
<evidence type="ECO:0000256" key="5">
    <source>
        <dbReference type="ARBA" id="ARBA00022679"/>
    </source>
</evidence>
<dbReference type="PROSITE" id="PS00444">
    <property type="entry name" value="POLYPRENYL_SYNTHASE_2"/>
    <property type="match status" value="1"/>
</dbReference>
<dbReference type="InterPro" id="IPR033749">
    <property type="entry name" value="Polyprenyl_synt_CS"/>
</dbReference>
<evidence type="ECO:0000313" key="14">
    <source>
        <dbReference type="Proteomes" id="UP000574276"/>
    </source>
</evidence>
<dbReference type="AlphaFoldDB" id="A0A839JXJ4"/>
<organism evidence="13 14">
    <name type="scientific">Variimorphobacter saccharofermentans</name>
    <dbReference type="NCBI Taxonomy" id="2755051"/>
    <lineage>
        <taxon>Bacteria</taxon>
        <taxon>Bacillati</taxon>
        <taxon>Bacillota</taxon>
        <taxon>Clostridia</taxon>
        <taxon>Lachnospirales</taxon>
        <taxon>Lachnospiraceae</taxon>
        <taxon>Variimorphobacter</taxon>
    </lineage>
</organism>
<keyword evidence="14" id="KW-1185">Reference proteome</keyword>
<dbReference type="Proteomes" id="UP000574276">
    <property type="component" value="Unassembled WGS sequence"/>
</dbReference>